<sequence length="501" mass="57241">MKHIDICLLLEGTYPYVRGGVSSWVHQLITGMPQYSFYLVFIGGSKAFYGKQHYELPENVVGLEEHYLMDRDGILSPRARVGKKQAFTMWQSVLARFKNADQPLSADQLETLISQLGHKKSLSYEDFLYSERSWQVLVDLYFEQSGNQSFVDYFWTFRNIYSPLFTLAKIARKLPSASLFHSISTGYAGFLGAMAKQSQQVPFLLTEHGIYTKERTIDLTQASWIKDRHSALDTSIHKKIEQTRQTWINFFQQLGRTAYDQANDIIALYEGNRQRQIKDGAPISKTDIIVNGINMQRFAAAYQQRNSTPPKIVGLIGRVVPIKDIKTFIRTIRVAINQQPDLQGWIIGPTEEDPGYVKECELLINSLDLKQHIQFLGMQNVAEILPQLGACMLTSISEAQPLVLLEAMAAGIPCIATDVGACREIIEGMNEEDKQLGKCGYIINIADPNQASKALLTLLSDDKHWQSMSENGYQRVKKYYQESTMYQRYQRLYQEHLTWQE</sequence>
<dbReference type="InterPro" id="IPR001296">
    <property type="entry name" value="Glyco_trans_1"/>
</dbReference>
<evidence type="ECO:0000313" key="4">
    <source>
        <dbReference type="Proteomes" id="UP000242258"/>
    </source>
</evidence>
<dbReference type="Pfam" id="PF00534">
    <property type="entry name" value="Glycos_transf_1"/>
    <property type="match status" value="1"/>
</dbReference>
<accession>A0A1E7Q4D8</accession>
<evidence type="ECO:0000313" key="3">
    <source>
        <dbReference type="EMBL" id="OEY69019.1"/>
    </source>
</evidence>
<keyword evidence="3" id="KW-0808">Transferase</keyword>
<reference evidence="4" key="1">
    <citation type="submission" date="2016-09" db="EMBL/GenBank/DDBJ databases">
        <authorList>
            <person name="Wan X."/>
            <person name="Hou S."/>
        </authorList>
    </citation>
    <scope>NUCLEOTIDE SEQUENCE [LARGE SCALE GENOMIC DNA]</scope>
    <source>
        <strain evidence="4">KH87</strain>
    </source>
</reference>
<keyword evidence="4" id="KW-1185">Reference proteome</keyword>
<dbReference type="Proteomes" id="UP000242258">
    <property type="component" value="Unassembled WGS sequence"/>
</dbReference>
<evidence type="ECO:0000259" key="1">
    <source>
        <dbReference type="Pfam" id="PF00534"/>
    </source>
</evidence>
<dbReference type="PANTHER" id="PTHR12526:SF608">
    <property type="entry name" value="PELF"/>
    <property type="match status" value="1"/>
</dbReference>
<dbReference type="GO" id="GO:0016757">
    <property type="term" value="F:glycosyltransferase activity"/>
    <property type="evidence" value="ECO:0007669"/>
    <property type="project" value="InterPro"/>
</dbReference>
<dbReference type="OrthoDB" id="9802525at2"/>
<dbReference type="Gene3D" id="3.40.50.2000">
    <property type="entry name" value="Glycogen Phosphorylase B"/>
    <property type="match status" value="2"/>
</dbReference>
<gene>
    <name evidence="3" type="ORF">BI198_05125</name>
</gene>
<dbReference type="InterPro" id="IPR047691">
    <property type="entry name" value="PelF-like"/>
</dbReference>
<dbReference type="InterPro" id="IPR022622">
    <property type="entry name" value="DUF3492"/>
</dbReference>
<feature type="domain" description="DUF3492" evidence="2">
    <location>
        <begin position="5"/>
        <end position="282"/>
    </location>
</feature>
<evidence type="ECO:0000259" key="2">
    <source>
        <dbReference type="Pfam" id="PF11997"/>
    </source>
</evidence>
<dbReference type="STRING" id="1628148.BI198_05125"/>
<organism evidence="3 4">
    <name type="scientific">Rheinheimera salexigens</name>
    <dbReference type="NCBI Taxonomy" id="1628148"/>
    <lineage>
        <taxon>Bacteria</taxon>
        <taxon>Pseudomonadati</taxon>
        <taxon>Pseudomonadota</taxon>
        <taxon>Gammaproteobacteria</taxon>
        <taxon>Chromatiales</taxon>
        <taxon>Chromatiaceae</taxon>
        <taxon>Rheinheimera</taxon>
    </lineage>
</organism>
<comment type="caution">
    <text evidence="3">The sequence shown here is derived from an EMBL/GenBank/DDBJ whole genome shotgun (WGS) entry which is preliminary data.</text>
</comment>
<dbReference type="CDD" id="cd03813">
    <property type="entry name" value="GT4-like"/>
    <property type="match status" value="1"/>
</dbReference>
<dbReference type="NCBIfam" id="NF038011">
    <property type="entry name" value="PelF"/>
    <property type="match status" value="1"/>
</dbReference>
<dbReference type="SUPFAM" id="SSF53756">
    <property type="entry name" value="UDP-Glycosyltransferase/glycogen phosphorylase"/>
    <property type="match status" value="1"/>
</dbReference>
<proteinExistence type="predicted"/>
<dbReference type="GO" id="GO:1901135">
    <property type="term" value="P:carbohydrate derivative metabolic process"/>
    <property type="evidence" value="ECO:0007669"/>
    <property type="project" value="UniProtKB-ARBA"/>
</dbReference>
<protein>
    <submittedName>
        <fullName evidence="3">Glycosyl transferase family 1</fullName>
    </submittedName>
</protein>
<dbReference type="Pfam" id="PF11997">
    <property type="entry name" value="DUF3492"/>
    <property type="match status" value="1"/>
</dbReference>
<dbReference type="RefSeq" id="WP_070048585.1">
    <property type="nucleotide sequence ID" value="NZ_CBCSDO010000003.1"/>
</dbReference>
<dbReference type="EMBL" id="MKEK01000001">
    <property type="protein sequence ID" value="OEY69019.1"/>
    <property type="molecule type" value="Genomic_DNA"/>
</dbReference>
<feature type="domain" description="Glycosyl transferase family 1" evidence="1">
    <location>
        <begin position="306"/>
        <end position="475"/>
    </location>
</feature>
<name>A0A1E7Q4D8_9GAMM</name>
<dbReference type="PANTHER" id="PTHR12526">
    <property type="entry name" value="GLYCOSYLTRANSFERASE"/>
    <property type="match status" value="1"/>
</dbReference>
<dbReference type="AlphaFoldDB" id="A0A1E7Q4D8"/>